<protein>
    <recommendedName>
        <fullName evidence="4">PH domain-containing protein</fullName>
    </recommendedName>
</protein>
<dbReference type="InterPro" id="IPR011993">
    <property type="entry name" value="PH-like_dom_sf"/>
</dbReference>
<dbReference type="OrthoDB" id="90858at2759"/>
<evidence type="ECO:0008006" key="4">
    <source>
        <dbReference type="Google" id="ProtNLM"/>
    </source>
</evidence>
<organism evidence="2 3">
    <name type="scientific">Pythium oligandrum</name>
    <name type="common">Mycoparasitic fungus</name>
    <dbReference type="NCBI Taxonomy" id="41045"/>
    <lineage>
        <taxon>Eukaryota</taxon>
        <taxon>Sar</taxon>
        <taxon>Stramenopiles</taxon>
        <taxon>Oomycota</taxon>
        <taxon>Peronosporomycetes</taxon>
        <taxon>Pythiales</taxon>
        <taxon>Pythiaceae</taxon>
        <taxon>Pythium</taxon>
    </lineage>
</organism>
<accession>A0A8K1FC35</accession>
<name>A0A8K1FC35_PYTOL</name>
<dbReference type="Gene3D" id="2.30.29.30">
    <property type="entry name" value="Pleckstrin-homology domain (PH domain)/Phosphotyrosine-binding domain (PTB)"/>
    <property type="match status" value="1"/>
</dbReference>
<comment type="caution">
    <text evidence="2">The sequence shown here is derived from an EMBL/GenBank/DDBJ whole genome shotgun (WGS) entry which is preliminary data.</text>
</comment>
<gene>
    <name evidence="2" type="ORF">Poli38472_006771</name>
</gene>
<keyword evidence="3" id="KW-1185">Reference proteome</keyword>
<evidence type="ECO:0000313" key="2">
    <source>
        <dbReference type="EMBL" id="TMW56761.1"/>
    </source>
</evidence>
<dbReference type="SUPFAM" id="SSF50729">
    <property type="entry name" value="PH domain-like"/>
    <property type="match status" value="1"/>
</dbReference>
<evidence type="ECO:0000313" key="3">
    <source>
        <dbReference type="Proteomes" id="UP000794436"/>
    </source>
</evidence>
<feature type="compositionally biased region" description="Polar residues" evidence="1">
    <location>
        <begin position="84"/>
        <end position="104"/>
    </location>
</feature>
<evidence type="ECO:0000256" key="1">
    <source>
        <dbReference type="SAM" id="MobiDB-lite"/>
    </source>
</evidence>
<proteinExistence type="predicted"/>
<dbReference type="EMBL" id="SPLM01000145">
    <property type="protein sequence ID" value="TMW56761.1"/>
    <property type="molecule type" value="Genomic_DNA"/>
</dbReference>
<reference evidence="2" key="1">
    <citation type="submission" date="2019-03" db="EMBL/GenBank/DDBJ databases">
        <title>Long read genome sequence of the mycoparasitic Pythium oligandrum ATCC 38472 isolated from sugarbeet rhizosphere.</title>
        <authorList>
            <person name="Gaulin E."/>
        </authorList>
    </citation>
    <scope>NUCLEOTIDE SEQUENCE</scope>
    <source>
        <strain evidence="2">ATCC 38472_TT</strain>
    </source>
</reference>
<sequence>MSTGGNVEGYLFKIEGNEARIVYCILDEGILQYYTHMGGPLIGCVPLTGCKVDVFLLPNEPERIQHQFRVDSTARAARKRSMGPASNAQRVASTQQQHKTSTTFAASTADVMDRWAVSVLNWNRYSWDDPQTLCSSKDEHATLKALLQQSPSMKLKRTPSIPLGVSRAVKPL</sequence>
<dbReference type="AlphaFoldDB" id="A0A8K1FC35"/>
<dbReference type="Proteomes" id="UP000794436">
    <property type="component" value="Unassembled WGS sequence"/>
</dbReference>
<feature type="region of interest" description="Disordered" evidence="1">
    <location>
        <begin position="76"/>
        <end position="104"/>
    </location>
</feature>